<feature type="coiled-coil region" evidence="1">
    <location>
        <begin position="349"/>
        <end position="627"/>
    </location>
</feature>
<dbReference type="Gene3D" id="1.10.287.1490">
    <property type="match status" value="3"/>
</dbReference>
<feature type="coiled-coil region" evidence="1">
    <location>
        <begin position="739"/>
        <end position="884"/>
    </location>
</feature>
<dbReference type="Proteomes" id="UP000000600">
    <property type="component" value="Unassembled WGS sequence"/>
</dbReference>
<dbReference type="GeneID" id="5009469"/>
<evidence type="ECO:0000313" key="4">
    <source>
        <dbReference type="Proteomes" id="UP000000600"/>
    </source>
</evidence>
<proteinExistence type="predicted"/>
<accession>A0BCM0</accession>
<dbReference type="OMA" id="KQTRNQI"/>
<dbReference type="EMBL" id="CT867986">
    <property type="protein sequence ID" value="CAK56287.1"/>
    <property type="molecule type" value="Genomic_DNA"/>
</dbReference>
<feature type="coiled-coil region" evidence="1">
    <location>
        <begin position="916"/>
        <end position="1208"/>
    </location>
</feature>
<name>A0BCM0_PARTE</name>
<feature type="coiled-coil region" evidence="1">
    <location>
        <begin position="9"/>
        <end position="95"/>
    </location>
</feature>
<feature type="compositionally biased region" description="Low complexity" evidence="2">
    <location>
        <begin position="1227"/>
        <end position="1250"/>
    </location>
</feature>
<protein>
    <submittedName>
        <fullName evidence="3">Uncharacterized protein</fullName>
    </submittedName>
</protein>
<keyword evidence="4" id="KW-1185">Reference proteome</keyword>
<feature type="compositionally biased region" description="Polar residues" evidence="2">
    <location>
        <begin position="1251"/>
        <end position="1290"/>
    </location>
</feature>
<organism evidence="3 4">
    <name type="scientific">Paramecium tetraurelia</name>
    <dbReference type="NCBI Taxonomy" id="5888"/>
    <lineage>
        <taxon>Eukaryota</taxon>
        <taxon>Sar</taxon>
        <taxon>Alveolata</taxon>
        <taxon>Ciliophora</taxon>
        <taxon>Intramacronucleata</taxon>
        <taxon>Oligohymenophorea</taxon>
        <taxon>Peniculida</taxon>
        <taxon>Parameciidae</taxon>
        <taxon>Paramecium</taxon>
    </lineage>
</organism>
<dbReference type="OrthoDB" id="10255522at2759"/>
<dbReference type="InParanoid" id="A0BCM0"/>
<feature type="region of interest" description="Disordered" evidence="2">
    <location>
        <begin position="1222"/>
        <end position="1328"/>
    </location>
</feature>
<feature type="coiled-coil region" evidence="1">
    <location>
        <begin position="120"/>
        <end position="275"/>
    </location>
</feature>
<dbReference type="HOGENOM" id="CLU_259320_0_0_1"/>
<dbReference type="KEGG" id="ptm:GSPATT00004381001"/>
<dbReference type="PANTHER" id="PTHR43941">
    <property type="entry name" value="STRUCTURAL MAINTENANCE OF CHROMOSOMES PROTEIN 2"/>
    <property type="match status" value="1"/>
</dbReference>
<dbReference type="RefSeq" id="XP_001423685.1">
    <property type="nucleotide sequence ID" value="XM_001423648.1"/>
</dbReference>
<feature type="compositionally biased region" description="Low complexity" evidence="2">
    <location>
        <begin position="1291"/>
        <end position="1328"/>
    </location>
</feature>
<sequence>MLRIGEERAIDYETLIQAEQARNEELENDVQQLNDENARLNDEIKRLMEELGKLQSQVSELREQTTIIEQLRSDLHNVQHQLDLKLQQIDDLNHDVQTRDAELFKLQGGSSVTIVTENKLLQMQSEIDRLQSLLKQREAELDGWRLKYSSLEKVNIQLRTENASIDSLQGTIKTLQQELASKQERINLRDDKIKQQDDIIDQLQNELNHLQGLKLEVENLKQQVHFKVQELTTCKEKLAAALREVGALRLYKGEVQVLESEKQLLRDEVDHLRGEIQKRLLEVEELSFIKASQEAQLKQIPFLEDEISTLRNLLADAISEKGILQTQFGQLQNENLALDNKYHTQEGELDEFKLDNQRLLQINDHLNEQLQKVRNERNQFERDADQLDKTLHDVQQLLADAEEKNAQLEKEIKELKDELNKLRQQNLQQELDLQAKDRQHEQQRVQYEGYLNELQLEIQRKEQLIKNWKDKYLQSEQLVSDLQFTAELLKQEQIRARQLELEIERLKQRQLHQPPPQIEHIVDQDEINQLRKQIQELHRENFDQYQQIQKLKQQIEQLNNHINILENEKHLYIQEIDRLKTQLNMKVEENEQMRAKMNDLNQTIFNLKHLESRVPELEQTINLLRQHSQDLIQQLNVKTKEYEDLYGRYFDKSLEANQVNQLQLSNNKLDIVRQEEVQNRENVKTDLNKVGVDNDRLRREKEYYESKYKYLLLEVEYLQRLKAESLQQDPLLELRGGNQDDVNEDIANLERQQQVLQDQLAKLQSQNEQKDKEIDDLNAQLRQLQAENIQDLYNKLQQQYSLLQTQITNLQQSSSNSSAEKDNYINELESHINDLQNQLQQLDQQRSKQIGDLQAQLQKLLDENNKLRQQLTDLTNKFNSQVSEMNSMQKVIEQLNGFQNEFIKYKALYERECLVTADLKDQLGQLDKQARQLAAERDNLLDRIAKLQAEIEQLGKQIQVKNDENAAQSKTVSTLEGQVAQLKPLEAENQRLKQLIDQQTKELGDLRQKLADLQLAADDANKQKTQFQQLYNSVNGEFEQLKNKFAAKDNEINALKASNTKQESIVKQVKVIDNTNPNDLKTLQDQIAQRSKENEEIKKKFNQMDVELQKVKKDNTEISKLQQAIQAKDKELDDLKKKLDKFSQDSSNLEKLKKELEAKVNSLNSDLNTSKKNFDNQQNDIKKLNQQINDLQNEIKRQQNIISNQTSDLQTWNNKYASVVKDLRSDNPPQSTNQTNQFTTTITTQVNKQPQTSYQQIDDSQSNRSSGYRQNLFPTASQVQQTNTQKPVTASSIYQSGSSSQQPPSQTSSSQIMNQTSTTTTRSYARRY</sequence>
<evidence type="ECO:0000256" key="1">
    <source>
        <dbReference type="SAM" id="Coils"/>
    </source>
</evidence>
<evidence type="ECO:0000313" key="3">
    <source>
        <dbReference type="EMBL" id="CAK56287.1"/>
    </source>
</evidence>
<reference evidence="3 4" key="1">
    <citation type="journal article" date="2006" name="Nature">
        <title>Global trends of whole-genome duplications revealed by the ciliate Paramecium tetraurelia.</title>
        <authorList>
            <consortium name="Genoscope"/>
            <person name="Aury J.-M."/>
            <person name="Jaillon O."/>
            <person name="Duret L."/>
            <person name="Noel B."/>
            <person name="Jubin C."/>
            <person name="Porcel B.M."/>
            <person name="Segurens B."/>
            <person name="Daubin V."/>
            <person name="Anthouard V."/>
            <person name="Aiach N."/>
            <person name="Arnaiz O."/>
            <person name="Billaut A."/>
            <person name="Beisson J."/>
            <person name="Blanc I."/>
            <person name="Bouhouche K."/>
            <person name="Camara F."/>
            <person name="Duharcourt S."/>
            <person name="Guigo R."/>
            <person name="Gogendeau D."/>
            <person name="Katinka M."/>
            <person name="Keller A.-M."/>
            <person name="Kissmehl R."/>
            <person name="Klotz C."/>
            <person name="Koll F."/>
            <person name="Le Moue A."/>
            <person name="Lepere C."/>
            <person name="Malinsky S."/>
            <person name="Nowacki M."/>
            <person name="Nowak J.K."/>
            <person name="Plattner H."/>
            <person name="Poulain J."/>
            <person name="Ruiz F."/>
            <person name="Serrano V."/>
            <person name="Zagulski M."/>
            <person name="Dessen P."/>
            <person name="Betermier M."/>
            <person name="Weissenbach J."/>
            <person name="Scarpelli C."/>
            <person name="Schachter V."/>
            <person name="Sperling L."/>
            <person name="Meyer E."/>
            <person name="Cohen J."/>
            <person name="Wincker P."/>
        </authorList>
    </citation>
    <scope>NUCLEOTIDE SEQUENCE [LARGE SCALE GENOMIC DNA]</scope>
    <source>
        <strain evidence="3 4">Stock d4-2</strain>
    </source>
</reference>
<evidence type="ECO:0000256" key="2">
    <source>
        <dbReference type="SAM" id="MobiDB-lite"/>
    </source>
</evidence>
<keyword evidence="1" id="KW-0175">Coiled coil</keyword>
<gene>
    <name evidence="3" type="ORF">GSPATT00004381001</name>
</gene>